<sequence length="89" mass="10833">MSEAKVVVDRQVGNWLFNEETYIVWYYKKNRDRFSAHEMFWNITQMYKKTTSREKAILLKKECEKKHGHSWIYVYKKHGSLSEGHFVDV</sequence>
<dbReference type="EMBL" id="MT144115">
    <property type="protein sequence ID" value="QJA49043.1"/>
    <property type="molecule type" value="Genomic_DNA"/>
</dbReference>
<organism evidence="1">
    <name type="scientific">viral metagenome</name>
    <dbReference type="NCBI Taxonomy" id="1070528"/>
    <lineage>
        <taxon>unclassified sequences</taxon>
        <taxon>metagenomes</taxon>
        <taxon>organismal metagenomes</taxon>
    </lineage>
</organism>
<gene>
    <name evidence="1" type="ORF">TM448A01221_0008</name>
</gene>
<proteinExistence type="predicted"/>
<dbReference type="AlphaFoldDB" id="A0A6H1ZM89"/>
<evidence type="ECO:0000313" key="1">
    <source>
        <dbReference type="EMBL" id="QJA49043.1"/>
    </source>
</evidence>
<name>A0A6H1ZM89_9ZZZZ</name>
<reference evidence="1" key="1">
    <citation type="submission" date="2020-03" db="EMBL/GenBank/DDBJ databases">
        <title>The deep terrestrial virosphere.</title>
        <authorList>
            <person name="Holmfeldt K."/>
            <person name="Nilsson E."/>
            <person name="Simone D."/>
            <person name="Lopez-Fernandez M."/>
            <person name="Wu X."/>
            <person name="de Brujin I."/>
            <person name="Lundin D."/>
            <person name="Andersson A."/>
            <person name="Bertilsson S."/>
            <person name="Dopson M."/>
        </authorList>
    </citation>
    <scope>NUCLEOTIDE SEQUENCE</scope>
    <source>
        <strain evidence="1">TM448A01221</strain>
    </source>
</reference>
<protein>
    <submittedName>
        <fullName evidence="1">Uncharacterized protein</fullName>
    </submittedName>
</protein>
<accession>A0A6H1ZM89</accession>